<feature type="region of interest" description="Disordered" evidence="1">
    <location>
        <begin position="27"/>
        <end position="58"/>
    </location>
</feature>
<feature type="compositionally biased region" description="Basic and acidic residues" evidence="1">
    <location>
        <begin position="45"/>
        <end position="58"/>
    </location>
</feature>
<gene>
    <name evidence="2" type="ORF">Scep_016770</name>
</gene>
<accession>A0AAP0INF5</accession>
<comment type="caution">
    <text evidence="2">The sequence shown here is derived from an EMBL/GenBank/DDBJ whole genome shotgun (WGS) entry which is preliminary data.</text>
</comment>
<feature type="compositionally biased region" description="Basic and acidic residues" evidence="1">
    <location>
        <begin position="27"/>
        <end position="37"/>
    </location>
</feature>
<evidence type="ECO:0000313" key="3">
    <source>
        <dbReference type="Proteomes" id="UP001419268"/>
    </source>
</evidence>
<evidence type="ECO:0000256" key="1">
    <source>
        <dbReference type="SAM" id="MobiDB-lite"/>
    </source>
</evidence>
<keyword evidence="3" id="KW-1185">Reference proteome</keyword>
<sequence length="125" mass="14468">MRIVQQLREISCPSSLSLVVLKEKLKTRGRKRSESGKGKVSQVGKKRETHKEDECDISTKRNPSHFEYVLEPDKIPEQVTKQVKKKVHRTRTCLDRLSTVGYRGLVPMEWLDHIERVDDVRGDGN</sequence>
<reference evidence="2 3" key="1">
    <citation type="submission" date="2024-01" db="EMBL/GenBank/DDBJ databases">
        <title>Genome assemblies of Stephania.</title>
        <authorList>
            <person name="Yang L."/>
        </authorList>
    </citation>
    <scope>NUCLEOTIDE SEQUENCE [LARGE SCALE GENOMIC DNA]</scope>
    <source>
        <strain evidence="2">JXDWG</strain>
        <tissue evidence="2">Leaf</tissue>
    </source>
</reference>
<dbReference type="AlphaFoldDB" id="A0AAP0INF5"/>
<proteinExistence type="predicted"/>
<organism evidence="2 3">
    <name type="scientific">Stephania cephalantha</name>
    <dbReference type="NCBI Taxonomy" id="152367"/>
    <lineage>
        <taxon>Eukaryota</taxon>
        <taxon>Viridiplantae</taxon>
        <taxon>Streptophyta</taxon>
        <taxon>Embryophyta</taxon>
        <taxon>Tracheophyta</taxon>
        <taxon>Spermatophyta</taxon>
        <taxon>Magnoliopsida</taxon>
        <taxon>Ranunculales</taxon>
        <taxon>Menispermaceae</taxon>
        <taxon>Menispermoideae</taxon>
        <taxon>Cissampelideae</taxon>
        <taxon>Stephania</taxon>
    </lineage>
</organism>
<evidence type="ECO:0000313" key="2">
    <source>
        <dbReference type="EMBL" id="KAK9118677.1"/>
    </source>
</evidence>
<dbReference type="EMBL" id="JBBNAG010000007">
    <property type="protein sequence ID" value="KAK9118677.1"/>
    <property type="molecule type" value="Genomic_DNA"/>
</dbReference>
<protein>
    <submittedName>
        <fullName evidence="2">Uncharacterized protein</fullName>
    </submittedName>
</protein>
<name>A0AAP0INF5_9MAGN</name>
<dbReference type="Proteomes" id="UP001419268">
    <property type="component" value="Unassembled WGS sequence"/>
</dbReference>